<keyword evidence="3" id="KW-0479">Metal-binding</keyword>
<feature type="binding site" evidence="3">
    <location>
        <begin position="36"/>
        <end position="40"/>
    </location>
    <ligand>
        <name>substrate</name>
    </ligand>
</feature>
<keyword evidence="3" id="KW-0119">Carbohydrate metabolism</keyword>
<evidence type="ECO:0000256" key="1">
    <source>
        <dbReference type="ARBA" id="ARBA00022679"/>
    </source>
</evidence>
<dbReference type="GO" id="GO:0046872">
    <property type="term" value="F:metal ion binding"/>
    <property type="evidence" value="ECO:0007669"/>
    <property type="project" value="UniProtKB-KW"/>
</dbReference>
<keyword evidence="2 3" id="KW-0418">Kinase</keyword>
<feature type="binding site" evidence="3">
    <location>
        <position position="242"/>
    </location>
    <ligand>
        <name>substrate</name>
    </ligand>
</feature>
<keyword evidence="3" id="KW-0963">Cytoplasm</keyword>
<feature type="binding site" evidence="3">
    <location>
        <begin position="8"/>
        <end position="10"/>
    </location>
    <ligand>
        <name>substrate</name>
    </ligand>
</feature>
<accession>A0A975U701</accession>
<feature type="active site" description="Proton acceptor" evidence="3">
    <location>
        <position position="242"/>
    </location>
</feature>
<feature type="binding site" evidence="3">
    <location>
        <position position="272"/>
    </location>
    <ligand>
        <name>K(+)</name>
        <dbReference type="ChEBI" id="CHEBI:29103"/>
    </ligand>
</feature>
<keyword evidence="3" id="KW-0460">Magnesium</keyword>
<comment type="similarity">
    <text evidence="3">Belongs to the carbohydrate kinase PfkB family. Ribokinase subfamily.</text>
</comment>
<feature type="binding site" evidence="3">
    <location>
        <begin position="241"/>
        <end position="242"/>
    </location>
    <ligand>
        <name>ATP</name>
        <dbReference type="ChEBI" id="CHEBI:30616"/>
    </ligand>
</feature>
<dbReference type="GO" id="GO:0019303">
    <property type="term" value="P:D-ribose catabolic process"/>
    <property type="evidence" value="ECO:0007669"/>
    <property type="project" value="UniProtKB-UniRule"/>
</dbReference>
<keyword evidence="3" id="KW-0547">Nucleotide-binding</keyword>
<dbReference type="HAMAP" id="MF_01987">
    <property type="entry name" value="Ribokinase"/>
    <property type="match status" value="1"/>
</dbReference>
<evidence type="ECO:0000259" key="4">
    <source>
        <dbReference type="Pfam" id="PF00294"/>
    </source>
</evidence>
<keyword evidence="3" id="KW-0630">Potassium</keyword>
<feature type="binding site" evidence="3">
    <location>
        <position position="275"/>
    </location>
    <ligand>
        <name>K(+)</name>
        <dbReference type="ChEBI" id="CHEBI:29103"/>
    </ligand>
</feature>
<dbReference type="Pfam" id="PF00294">
    <property type="entry name" value="PfkB"/>
    <property type="match status" value="1"/>
</dbReference>
<proteinExistence type="inferred from homology"/>
<evidence type="ECO:0000256" key="2">
    <source>
        <dbReference type="ARBA" id="ARBA00022777"/>
    </source>
</evidence>
<comment type="subcellular location">
    <subcellularLocation>
        <location evidence="3">Cytoplasm</location>
    </subcellularLocation>
</comment>
<evidence type="ECO:0000313" key="5">
    <source>
        <dbReference type="EMBL" id="QXM26211.1"/>
    </source>
</evidence>
<dbReference type="InterPro" id="IPR011877">
    <property type="entry name" value="Ribokinase"/>
</dbReference>
<dbReference type="PANTHER" id="PTHR10584:SF166">
    <property type="entry name" value="RIBOKINASE"/>
    <property type="match status" value="1"/>
</dbReference>
<feature type="binding site" evidence="3">
    <location>
        <position position="281"/>
    </location>
    <ligand>
        <name>K(+)</name>
        <dbReference type="ChEBI" id="CHEBI:29103"/>
    </ligand>
</feature>
<dbReference type="EC" id="2.7.1.15" evidence="3"/>
<name>A0A975U701_9PROT</name>
<dbReference type="InterPro" id="IPR011611">
    <property type="entry name" value="PfkB_dom"/>
</dbReference>
<reference evidence="5" key="1">
    <citation type="submission" date="2021-06" db="EMBL/GenBank/DDBJ databases">
        <title>Elioraea tepida, sp. nov., a moderately thermophilic aerobic anoxygenic phototrophic bacterium isolated from an alkaline siliceous hot spring mat community in Yellowstone National Park, WY, USA.</title>
        <authorList>
            <person name="Saini M.K."/>
            <person name="Yoshida S."/>
            <person name="Sebastian A."/>
            <person name="Hirose S."/>
            <person name="Hara E."/>
            <person name="Tamaki H."/>
            <person name="Soulier N.T."/>
            <person name="Albert I."/>
            <person name="Hanada S."/>
            <person name="Bryant D.A."/>
            <person name="Tank M."/>
        </authorList>
    </citation>
    <scope>NUCLEOTIDE SEQUENCE</scope>
    <source>
        <strain evidence="5">MS-P2</strain>
    </source>
</reference>
<keyword evidence="1 3" id="KW-0808">Transferase</keyword>
<dbReference type="GO" id="GO:0004747">
    <property type="term" value="F:ribokinase activity"/>
    <property type="evidence" value="ECO:0007669"/>
    <property type="project" value="UniProtKB-UniRule"/>
</dbReference>
<dbReference type="Proteomes" id="UP000694001">
    <property type="component" value="Chromosome"/>
</dbReference>
<dbReference type="PANTHER" id="PTHR10584">
    <property type="entry name" value="SUGAR KINASE"/>
    <property type="match status" value="1"/>
</dbReference>
<evidence type="ECO:0000313" key="6">
    <source>
        <dbReference type="Proteomes" id="UP000694001"/>
    </source>
</evidence>
<keyword evidence="6" id="KW-1185">Reference proteome</keyword>
<comment type="activity regulation">
    <text evidence="3">Activated by a monovalent cation that binds near, but not in, the active site. The most likely occupant of the site in vivo is potassium. Ion binding induces a conformational change that may alter substrate affinity.</text>
</comment>
<dbReference type="GO" id="GO:0005524">
    <property type="term" value="F:ATP binding"/>
    <property type="evidence" value="ECO:0007669"/>
    <property type="project" value="UniProtKB-UniRule"/>
</dbReference>
<organism evidence="5 6">
    <name type="scientific">Elioraea tepida</name>
    <dbReference type="NCBI Taxonomy" id="2843330"/>
    <lineage>
        <taxon>Bacteria</taxon>
        <taxon>Pseudomonadati</taxon>
        <taxon>Pseudomonadota</taxon>
        <taxon>Alphaproteobacteria</taxon>
        <taxon>Acetobacterales</taxon>
        <taxon>Elioraeaceae</taxon>
        <taxon>Elioraea</taxon>
    </lineage>
</organism>
<dbReference type="AlphaFoldDB" id="A0A975U701"/>
<feature type="binding site" evidence="3">
    <location>
        <position position="178"/>
    </location>
    <ligand>
        <name>ATP</name>
        <dbReference type="ChEBI" id="CHEBI:30616"/>
    </ligand>
</feature>
<comment type="subunit">
    <text evidence="3">Homodimer.</text>
</comment>
<comment type="cofactor">
    <cofactor evidence="3">
        <name>Mg(2+)</name>
        <dbReference type="ChEBI" id="CHEBI:18420"/>
    </cofactor>
    <text evidence="3">Requires a divalent cation, most likely magnesium in vivo, as an electrophilic catalyst to aid phosphoryl group transfer. It is the chelate of the metal and the nucleotide that is the actual substrate.</text>
</comment>
<feature type="binding site" evidence="3">
    <location>
        <begin position="210"/>
        <end position="215"/>
    </location>
    <ligand>
        <name>ATP</name>
        <dbReference type="ChEBI" id="CHEBI:30616"/>
    </ligand>
</feature>
<feature type="binding site" evidence="3">
    <location>
        <position position="238"/>
    </location>
    <ligand>
        <name>K(+)</name>
        <dbReference type="ChEBI" id="CHEBI:29103"/>
    </ligand>
</feature>
<keyword evidence="3" id="KW-0067">ATP-binding</keyword>
<dbReference type="CDD" id="cd01174">
    <property type="entry name" value="ribokinase"/>
    <property type="match status" value="1"/>
</dbReference>
<comment type="pathway">
    <text evidence="3">Carbohydrate metabolism; D-ribose degradation; D-ribose 5-phosphate from beta-D-ribopyranose: step 2/2.</text>
</comment>
<evidence type="ECO:0000256" key="3">
    <source>
        <dbReference type="HAMAP-Rule" id="MF_01987"/>
    </source>
</evidence>
<gene>
    <name evidence="3" type="primary">rbsK</name>
    <name evidence="5" type="ORF">KO353_04795</name>
</gene>
<comment type="function">
    <text evidence="3">Catalyzes the phosphorylation of ribose at O-5 in a reaction requiring ATP and magnesium. The resulting D-ribose-5-phosphate can then be used either for sythesis of nucleotides, histidine, and tryptophan, or as a component of the pentose phosphate pathway.</text>
</comment>
<comment type="caution">
    <text evidence="3">Lacks conserved residue(s) required for the propagation of feature annotation.</text>
</comment>
<protein>
    <recommendedName>
        <fullName evidence="3">Ribokinase</fullName>
        <shortName evidence="3">RK</shortName>
        <ecNumber evidence="3">2.7.1.15</ecNumber>
    </recommendedName>
</protein>
<dbReference type="EMBL" id="CP076448">
    <property type="protein sequence ID" value="QXM26211.1"/>
    <property type="molecule type" value="Genomic_DNA"/>
</dbReference>
<comment type="catalytic activity">
    <reaction evidence="3">
        <text>D-ribose + ATP = D-ribose 5-phosphate + ADP + H(+)</text>
        <dbReference type="Rhea" id="RHEA:13697"/>
        <dbReference type="ChEBI" id="CHEBI:15378"/>
        <dbReference type="ChEBI" id="CHEBI:30616"/>
        <dbReference type="ChEBI" id="CHEBI:47013"/>
        <dbReference type="ChEBI" id="CHEBI:78346"/>
        <dbReference type="ChEBI" id="CHEBI:456216"/>
        <dbReference type="EC" id="2.7.1.15"/>
    </reaction>
</comment>
<feature type="binding site" evidence="3">
    <location>
        <position position="236"/>
    </location>
    <ligand>
        <name>K(+)</name>
        <dbReference type="ChEBI" id="CHEBI:29103"/>
    </ligand>
</feature>
<dbReference type="GO" id="GO:0005829">
    <property type="term" value="C:cytosol"/>
    <property type="evidence" value="ECO:0007669"/>
    <property type="project" value="TreeGrafter"/>
</dbReference>
<feature type="binding site" evidence="3">
    <location>
        <position position="277"/>
    </location>
    <ligand>
        <name>K(+)</name>
        <dbReference type="ChEBI" id="CHEBI:29103"/>
    </ligand>
</feature>
<dbReference type="KEGG" id="elio:KO353_04795"/>
<feature type="binding site" evidence="3">
    <location>
        <position position="134"/>
    </location>
    <ligand>
        <name>substrate</name>
    </ligand>
</feature>
<sequence>MLVFGSVNLDLIVPVPSLPAPGETVLGEGLRSEPGGKGANQAVAAARDGARVRFAGAVGDDSFAASALVTLREAGVDLSLLATVPAPTGVAMICVDPAGRNQIAVAPGANRLVRASQIAEDDLGAATTLLLQMEVDAEETALLIARARARGARIVLNLAPPLPLPREAVAAVDLLIVNEGEAAALALRLGTDAAPAALRRALGGPDVILTRGEKGAVAATAAGLIDQPAFAVAASDTTAAGDTFSGVLAAALDRGQDLALALRRAAAAAALACTRPGSQGSIPDAAATEALLARGENTPGLP</sequence>
<feature type="domain" description="Carbohydrate kinase PfkB" evidence="4">
    <location>
        <begin position="2"/>
        <end position="284"/>
    </location>
</feature>